<dbReference type="EMBL" id="ARXR01000001">
    <property type="protein sequence ID" value="MBF5051601.1"/>
    <property type="molecule type" value="Genomic_DNA"/>
</dbReference>
<organism evidence="2 3">
    <name type="scientific">Alloalcanivorax venustensis ISO4</name>
    <dbReference type="NCBI Taxonomy" id="1177184"/>
    <lineage>
        <taxon>Bacteria</taxon>
        <taxon>Pseudomonadati</taxon>
        <taxon>Pseudomonadota</taxon>
        <taxon>Gammaproteobacteria</taxon>
        <taxon>Oceanospirillales</taxon>
        <taxon>Alcanivoracaceae</taxon>
        <taxon>Alloalcanivorax</taxon>
    </lineage>
</organism>
<feature type="transmembrane region" description="Helical" evidence="1">
    <location>
        <begin position="32"/>
        <end position="53"/>
    </location>
</feature>
<evidence type="ECO:0000313" key="3">
    <source>
        <dbReference type="Proteomes" id="UP000644441"/>
    </source>
</evidence>
<keyword evidence="1" id="KW-1133">Transmembrane helix</keyword>
<reference evidence="2 3" key="1">
    <citation type="submission" date="2012-09" db="EMBL/GenBank/DDBJ databases">
        <title>Genome Sequence of alkane-degrading Bacterium Alcanivorax venustensis ISO4.</title>
        <authorList>
            <person name="Lai Q."/>
            <person name="Shao Z."/>
        </authorList>
    </citation>
    <scope>NUCLEOTIDE SEQUENCE [LARGE SCALE GENOMIC DNA]</scope>
    <source>
        <strain evidence="2 3">ISO4</strain>
    </source>
</reference>
<sequence>MRALLGGVLGLPLAAMLCGLLAAAMPVDWHDWLVLMMLLCLVFWAALIVLAGVASSHWRAGVVLLAANGLAWLLLQTTTLYGGA</sequence>
<dbReference type="RefSeq" id="WP_194854846.1">
    <property type="nucleotide sequence ID" value="NZ_ARXR01000001.1"/>
</dbReference>
<keyword evidence="3" id="KW-1185">Reference proteome</keyword>
<dbReference type="Proteomes" id="UP000644441">
    <property type="component" value="Unassembled WGS sequence"/>
</dbReference>
<evidence type="ECO:0000256" key="1">
    <source>
        <dbReference type="SAM" id="Phobius"/>
    </source>
</evidence>
<protein>
    <recommendedName>
        <fullName evidence="4">Iron uptake protein</fullName>
    </recommendedName>
</protein>
<keyword evidence="1" id="KW-0472">Membrane</keyword>
<evidence type="ECO:0000313" key="2">
    <source>
        <dbReference type="EMBL" id="MBF5051601.1"/>
    </source>
</evidence>
<name>A0ABS0ABU3_9GAMM</name>
<evidence type="ECO:0008006" key="4">
    <source>
        <dbReference type="Google" id="ProtNLM"/>
    </source>
</evidence>
<feature type="transmembrane region" description="Helical" evidence="1">
    <location>
        <begin position="60"/>
        <end position="81"/>
    </location>
</feature>
<accession>A0ABS0ABU3</accession>
<proteinExistence type="predicted"/>
<dbReference type="GeneID" id="99765472"/>
<keyword evidence="1" id="KW-0812">Transmembrane</keyword>
<gene>
    <name evidence="2" type="ORF">ISO4_00203</name>
</gene>
<comment type="caution">
    <text evidence="2">The sequence shown here is derived from an EMBL/GenBank/DDBJ whole genome shotgun (WGS) entry which is preliminary data.</text>
</comment>